<feature type="domain" description="Smr" evidence="2">
    <location>
        <begin position="622"/>
        <end position="687"/>
    </location>
</feature>
<dbReference type="Pfam" id="PF26286">
    <property type="entry name" value="UBA_10"/>
    <property type="match status" value="1"/>
</dbReference>
<feature type="region of interest" description="Disordered" evidence="1">
    <location>
        <begin position="115"/>
        <end position="194"/>
    </location>
</feature>
<sequence length="730" mass="77475">MSDDPQDRLLAEYCPPLDSALVYAILSDYDSPLSHQDEHTARELLSSLAQVAAADQDNDLIDNDLSPSEEPSSAQTTSLAATAESDSSSVPLASVPAQDERVELLRLLDQAAAELAPRTKQQQQQQQLKRPLARPGHSVSDITGALETTSLGGGGSSSSTSAAVAPSRFSNTSTASSITTASENDDEQHPYTNDSLKMTTAPAAASLVWDPAAVATHRDDDLDGDDDFGTFYDVQDDPLAFLASVFPHIELAQLEAKIKEASSAASPTTTTTQPGDLEALIEDLLSQDLITSLTEADAEAAAAANAPAPDPDRFADLSKQQKRRVKAAHKAANSYSLTSARQQQQSVSYASAARGAEDGTAVSALAAAPSGANAWVSFSSQASLLATLLHIPPTRVTSTYYQQSSSLPQTISILLTQLATERDFATQIPNALELCAQLRLIVPPTRASDDDLEVLLSATEGDLSDALDLHHFVREVEASMGTNLTLSSLVARESSTDAAAGGGEKGGFTLVPSAAARRRATTANNNINNHLLASASASTTATDRYSYEDCASLALEYLVKRNEAFRTAARSFQRGGRGERGAAGYWAEKGREYDRERRKWEERAARATVGERRHKTQDPYTIDLHGLTLAHALTIVDETCNSWWSANRDAEHVPPLRIITGVGRHSRNNAPILAPAVTKHLDRHGWYWKWDDSPLALASASGGINGASGSSTPGGGGGGVRGAVKVLGVK</sequence>
<proteinExistence type="predicted"/>
<feature type="compositionally biased region" description="Low complexity" evidence="1">
    <location>
        <begin position="72"/>
        <end position="85"/>
    </location>
</feature>
<feature type="compositionally biased region" description="Low complexity" evidence="1">
    <location>
        <begin position="172"/>
        <end position="182"/>
    </location>
</feature>
<protein>
    <recommendedName>
        <fullName evidence="2">Smr domain-containing protein</fullName>
    </recommendedName>
</protein>
<dbReference type="OrthoDB" id="4080456at2759"/>
<dbReference type="InterPro" id="IPR052772">
    <property type="entry name" value="Endo/PolyKinase_Domain-Protein"/>
</dbReference>
<comment type="caution">
    <text evidence="3">The sequence shown here is derived from an EMBL/GenBank/DDBJ whole genome shotgun (WGS) entry which is preliminary data.</text>
</comment>
<dbReference type="SUPFAM" id="SSF160443">
    <property type="entry name" value="SMR domain-like"/>
    <property type="match status" value="1"/>
</dbReference>
<reference evidence="3 4" key="1">
    <citation type="submission" date="2020-11" db="EMBL/GenBank/DDBJ databases">
        <title>Kefir isolates.</title>
        <authorList>
            <person name="Marcisauskas S."/>
            <person name="Kim Y."/>
            <person name="Blasche S."/>
        </authorList>
    </citation>
    <scope>NUCLEOTIDE SEQUENCE [LARGE SCALE GENOMIC DNA]</scope>
    <source>
        <strain evidence="3 4">KR</strain>
    </source>
</reference>
<dbReference type="PANTHER" id="PTHR46535">
    <property type="entry name" value="NEDD4-BINDING PROTEIN 2"/>
    <property type="match status" value="1"/>
</dbReference>
<dbReference type="GO" id="GO:0004519">
    <property type="term" value="F:endonuclease activity"/>
    <property type="evidence" value="ECO:0007669"/>
    <property type="project" value="TreeGrafter"/>
</dbReference>
<name>A0A9P6VTE3_RHOMI</name>
<dbReference type="AlphaFoldDB" id="A0A9P6VTE3"/>
<dbReference type="InterPro" id="IPR002625">
    <property type="entry name" value="Smr_dom"/>
</dbReference>
<dbReference type="Pfam" id="PF01713">
    <property type="entry name" value="Smr"/>
    <property type="match status" value="1"/>
</dbReference>
<dbReference type="PANTHER" id="PTHR46535:SF1">
    <property type="entry name" value="NEDD4-BINDING PROTEIN 2"/>
    <property type="match status" value="1"/>
</dbReference>
<organism evidence="3 4">
    <name type="scientific">Rhodotorula mucilaginosa</name>
    <name type="common">Yeast</name>
    <name type="synonym">Rhodotorula rubra</name>
    <dbReference type="NCBI Taxonomy" id="5537"/>
    <lineage>
        <taxon>Eukaryota</taxon>
        <taxon>Fungi</taxon>
        <taxon>Dikarya</taxon>
        <taxon>Basidiomycota</taxon>
        <taxon>Pucciniomycotina</taxon>
        <taxon>Microbotryomycetes</taxon>
        <taxon>Sporidiobolales</taxon>
        <taxon>Sporidiobolaceae</taxon>
        <taxon>Rhodotorula</taxon>
    </lineage>
</organism>
<dbReference type="Proteomes" id="UP000777482">
    <property type="component" value="Unassembled WGS sequence"/>
</dbReference>
<dbReference type="InterPro" id="IPR058864">
    <property type="entry name" value="UBA_10"/>
</dbReference>
<dbReference type="PROSITE" id="PS50828">
    <property type="entry name" value="SMR"/>
    <property type="match status" value="1"/>
</dbReference>
<evidence type="ECO:0000259" key="2">
    <source>
        <dbReference type="PROSITE" id="PS50828"/>
    </source>
</evidence>
<dbReference type="InterPro" id="IPR013899">
    <property type="entry name" value="DUF1771"/>
</dbReference>
<dbReference type="GO" id="GO:0005634">
    <property type="term" value="C:nucleus"/>
    <property type="evidence" value="ECO:0007669"/>
    <property type="project" value="TreeGrafter"/>
</dbReference>
<feature type="region of interest" description="Disordered" evidence="1">
    <location>
        <begin position="59"/>
        <end position="94"/>
    </location>
</feature>
<dbReference type="SMART" id="SM00463">
    <property type="entry name" value="SMR"/>
    <property type="match status" value="1"/>
</dbReference>
<evidence type="ECO:0000313" key="3">
    <source>
        <dbReference type="EMBL" id="KAG0655181.1"/>
    </source>
</evidence>
<dbReference type="InterPro" id="IPR036063">
    <property type="entry name" value="Smr_dom_sf"/>
</dbReference>
<keyword evidence="4" id="KW-1185">Reference proteome</keyword>
<gene>
    <name evidence="3" type="ORF">C6P46_001107</name>
</gene>
<evidence type="ECO:0000256" key="1">
    <source>
        <dbReference type="SAM" id="MobiDB-lite"/>
    </source>
</evidence>
<accession>A0A9P6VTE3</accession>
<dbReference type="Gene3D" id="3.30.1370.110">
    <property type="match status" value="1"/>
</dbReference>
<dbReference type="EMBL" id="PUHQ01000127">
    <property type="protein sequence ID" value="KAG0655181.1"/>
    <property type="molecule type" value="Genomic_DNA"/>
</dbReference>
<evidence type="ECO:0000313" key="4">
    <source>
        <dbReference type="Proteomes" id="UP000777482"/>
    </source>
</evidence>
<dbReference type="SMART" id="SM01162">
    <property type="entry name" value="DUF1771"/>
    <property type="match status" value="1"/>
</dbReference>